<keyword evidence="2" id="KW-1185">Reference proteome</keyword>
<gene>
    <name evidence="1" type="ORF">EJB05_31670</name>
</gene>
<name>A0A5J9UF95_9POAL</name>
<reference evidence="1 2" key="1">
    <citation type="journal article" date="2019" name="Sci. Rep.">
        <title>A high-quality genome of Eragrostis curvula grass provides insights into Poaceae evolution and supports new strategies to enhance forage quality.</title>
        <authorList>
            <person name="Carballo J."/>
            <person name="Santos B.A.C.M."/>
            <person name="Zappacosta D."/>
            <person name="Garbus I."/>
            <person name="Selva J.P."/>
            <person name="Gallo C.A."/>
            <person name="Diaz A."/>
            <person name="Albertini E."/>
            <person name="Caccamo M."/>
            <person name="Echenique V."/>
        </authorList>
    </citation>
    <scope>NUCLEOTIDE SEQUENCE [LARGE SCALE GENOMIC DNA]</scope>
    <source>
        <strain evidence="2">cv. Victoria</strain>
        <tissue evidence="1">Leaf</tissue>
    </source>
</reference>
<dbReference type="Proteomes" id="UP000324897">
    <property type="component" value="Unassembled WGS sequence"/>
</dbReference>
<dbReference type="AlphaFoldDB" id="A0A5J9UF95"/>
<protein>
    <submittedName>
        <fullName evidence="1">Uncharacterized protein</fullName>
    </submittedName>
</protein>
<dbReference type="EMBL" id="RWGY01000026">
    <property type="protein sequence ID" value="TVU21997.1"/>
    <property type="molecule type" value="Genomic_DNA"/>
</dbReference>
<comment type="caution">
    <text evidence="1">The sequence shown here is derived from an EMBL/GenBank/DDBJ whole genome shotgun (WGS) entry which is preliminary data.</text>
</comment>
<evidence type="ECO:0000313" key="1">
    <source>
        <dbReference type="EMBL" id="TVU21997.1"/>
    </source>
</evidence>
<accession>A0A5J9UF95</accession>
<proteinExistence type="predicted"/>
<evidence type="ECO:0000313" key="2">
    <source>
        <dbReference type="Proteomes" id="UP000324897"/>
    </source>
</evidence>
<dbReference type="Gramene" id="TVU21997">
    <property type="protein sequence ID" value="TVU21997"/>
    <property type="gene ID" value="EJB05_31670"/>
</dbReference>
<sequence>MWWCRSCSMKGPDRTARRARRSRRDVLGMTEEEKKNDIYLYCFALQGKLYVVDPYSISSDSSFLDGGVQHKFHKGGAWMAGGGRAVSIQNRNREERHQILEFLEHIRHHQLKLKSFHNRLKWNQVVDEDVVFLKSTVVKDAETEISDGDKIP</sequence>
<organism evidence="1 2">
    <name type="scientific">Eragrostis curvula</name>
    <name type="common">weeping love grass</name>
    <dbReference type="NCBI Taxonomy" id="38414"/>
    <lineage>
        <taxon>Eukaryota</taxon>
        <taxon>Viridiplantae</taxon>
        <taxon>Streptophyta</taxon>
        <taxon>Embryophyta</taxon>
        <taxon>Tracheophyta</taxon>
        <taxon>Spermatophyta</taxon>
        <taxon>Magnoliopsida</taxon>
        <taxon>Liliopsida</taxon>
        <taxon>Poales</taxon>
        <taxon>Poaceae</taxon>
        <taxon>PACMAD clade</taxon>
        <taxon>Chloridoideae</taxon>
        <taxon>Eragrostideae</taxon>
        <taxon>Eragrostidinae</taxon>
        <taxon>Eragrostis</taxon>
    </lineage>
</organism>